<accession>A0A1N7Q9I3</accession>
<dbReference type="AlphaFoldDB" id="A0A1N7Q9I3"/>
<feature type="non-terminal residue" evidence="1">
    <location>
        <position position="1"/>
    </location>
</feature>
<name>A0A1N7Q9I3_9GAMM</name>
<reference evidence="2" key="1">
    <citation type="submission" date="2017-01" db="EMBL/GenBank/DDBJ databases">
        <authorList>
            <person name="Varghese N."/>
            <person name="Submissions S."/>
        </authorList>
    </citation>
    <scope>NUCLEOTIDE SEQUENCE [LARGE SCALE GENOMIC DNA]</scope>
    <source>
        <strain evidence="2">DSM 24913</strain>
    </source>
</reference>
<dbReference type="Proteomes" id="UP000185639">
    <property type="component" value="Unassembled WGS sequence"/>
</dbReference>
<organism evidence="1 2">
    <name type="scientific">Thalassolituus maritimus</name>
    <dbReference type="NCBI Taxonomy" id="484498"/>
    <lineage>
        <taxon>Bacteria</taxon>
        <taxon>Pseudomonadati</taxon>
        <taxon>Pseudomonadota</taxon>
        <taxon>Gammaproteobacteria</taxon>
        <taxon>Oceanospirillales</taxon>
        <taxon>Oceanospirillaceae</taxon>
        <taxon>Thalassolituus</taxon>
    </lineage>
</organism>
<dbReference type="STRING" id="484498.SAMN05421686_1161"/>
<sequence length="57" mass="6478">NLLSEDAPASAEGKHWAGDFTYIRTGSGWLYRVKDHLLDVSFIRTRGLNMQLTNIEI</sequence>
<evidence type="ECO:0000313" key="2">
    <source>
        <dbReference type="Proteomes" id="UP000185639"/>
    </source>
</evidence>
<dbReference type="EMBL" id="FTOH01000016">
    <property type="protein sequence ID" value="SIT19267.1"/>
    <property type="molecule type" value="Genomic_DNA"/>
</dbReference>
<protein>
    <submittedName>
        <fullName evidence="1">Uncharacterized protein</fullName>
    </submittedName>
</protein>
<keyword evidence="2" id="KW-1185">Reference proteome</keyword>
<gene>
    <name evidence="1" type="ORF">SAMN05421686_1161</name>
</gene>
<proteinExistence type="predicted"/>
<evidence type="ECO:0000313" key="1">
    <source>
        <dbReference type="EMBL" id="SIT19267.1"/>
    </source>
</evidence>